<organism evidence="3 6">
    <name type="scientific">Orbilia oligospora</name>
    <name type="common">Nematode-trapping fungus</name>
    <name type="synonym">Arthrobotrys oligospora</name>
    <dbReference type="NCBI Taxonomy" id="2813651"/>
    <lineage>
        <taxon>Eukaryota</taxon>
        <taxon>Fungi</taxon>
        <taxon>Dikarya</taxon>
        <taxon>Ascomycota</taxon>
        <taxon>Pezizomycotina</taxon>
        <taxon>Orbiliomycetes</taxon>
        <taxon>Orbiliales</taxon>
        <taxon>Orbiliaceae</taxon>
        <taxon>Orbilia</taxon>
    </lineage>
</organism>
<reference evidence="3 5" key="1">
    <citation type="submission" date="2019-06" db="EMBL/GenBank/DDBJ databases">
        <authorList>
            <person name="Palmer J.M."/>
        </authorList>
    </citation>
    <scope>NUCLEOTIDE SEQUENCE</scope>
    <source>
        <strain evidence="4 5">TWF106</strain>
        <strain evidence="3">TWF679</strain>
    </source>
</reference>
<dbReference type="EMBL" id="WIWT01000050">
    <property type="protein sequence ID" value="KAF3207844.1"/>
    <property type="molecule type" value="Genomic_DNA"/>
</dbReference>
<keyword evidence="2" id="KW-0732">Signal</keyword>
<dbReference type="Proteomes" id="UP000472727">
    <property type="component" value="Unassembled WGS sequence"/>
</dbReference>
<protein>
    <submittedName>
        <fullName evidence="3">Uncharacterized protein</fullName>
    </submittedName>
</protein>
<evidence type="ECO:0000313" key="6">
    <source>
        <dbReference type="Proteomes" id="UP000614610"/>
    </source>
</evidence>
<dbReference type="AlphaFoldDB" id="A0A6G1M3R2"/>
<dbReference type="Proteomes" id="UP000614610">
    <property type="component" value="Unassembled WGS sequence"/>
</dbReference>
<dbReference type="EMBL" id="WIWS01000037">
    <property type="protein sequence ID" value="KAF3219303.1"/>
    <property type="molecule type" value="Genomic_DNA"/>
</dbReference>
<comment type="caution">
    <text evidence="3">The sequence shown here is derived from an EMBL/GenBank/DDBJ whole genome shotgun (WGS) entry which is preliminary data.</text>
</comment>
<evidence type="ECO:0000313" key="5">
    <source>
        <dbReference type="Proteomes" id="UP000472727"/>
    </source>
</evidence>
<feature type="signal peptide" evidence="2">
    <location>
        <begin position="1"/>
        <end position="20"/>
    </location>
</feature>
<sequence>MWSSLSAWLLIASLHGFSNAYELSANLKPVEPDFLNLSPEDSIENFFDEIERPSSILEGTKRLFPALQAAEIDSPTSGQGIAGRISLPVTNLHHPVAGYHGATSRRISDILGEAAGIPLTRTASGKSEASSQQREEGGIVVVSNEVPPDSRGSCFDFEAPEGDFILQSVVLAKFTEGDEIPIGISLFTEPGCRKNRGYIAYLELDRAADAEEYNMDLENMRQHISNQFSILPVYSDGDNETPLYYTSNEDINEDIGSRPGAPLLMNPPEDIDLDENLLAEDFDDYIRDFNVPWTILSRVEQEEEEKREATPPPTVRRNRPSSWYPNPRLQAEFPGFEITSGTSRHWNSLVQDSDDDIDSAHVASRGDRGDSDTVVAAANNNRVVQPVEGGFEIGDFDFDFEEDDNNIAIIDQNNPNVVQIGSEIIVRGFPEPWLWELNPDPRRAALDFWQLPENRGEASSEDKGLG</sequence>
<feature type="region of interest" description="Disordered" evidence="1">
    <location>
        <begin position="300"/>
        <end position="328"/>
    </location>
</feature>
<evidence type="ECO:0000313" key="3">
    <source>
        <dbReference type="EMBL" id="KAF3207844.1"/>
    </source>
</evidence>
<evidence type="ECO:0000256" key="1">
    <source>
        <dbReference type="SAM" id="MobiDB-lite"/>
    </source>
</evidence>
<accession>A0A6G1M3R2</accession>
<evidence type="ECO:0000256" key="2">
    <source>
        <dbReference type="SAM" id="SignalP"/>
    </source>
</evidence>
<gene>
    <name evidence="4" type="ORF">TWF106_007145</name>
    <name evidence="3" type="ORF">TWF679_008175</name>
</gene>
<proteinExistence type="predicted"/>
<dbReference type="OrthoDB" id="5360208at2759"/>
<name>A0A6G1M3R2_ORBOL</name>
<feature type="chain" id="PRO_5041131309" evidence="2">
    <location>
        <begin position="21"/>
        <end position="466"/>
    </location>
</feature>
<evidence type="ECO:0000313" key="4">
    <source>
        <dbReference type="EMBL" id="KAF3219303.1"/>
    </source>
</evidence>